<evidence type="ECO:0000313" key="1">
    <source>
        <dbReference type="EMBL" id="ETN71613.1"/>
    </source>
</evidence>
<dbReference type="AlphaFoldDB" id="W2SQ03"/>
<keyword evidence="2" id="KW-1185">Reference proteome</keyword>
<dbReference type="EMBL" id="KI667676">
    <property type="protein sequence ID" value="ETN71613.1"/>
    <property type="molecule type" value="Genomic_DNA"/>
</dbReference>
<proteinExistence type="predicted"/>
<dbReference type="KEGG" id="nai:NECAME_04645"/>
<organism evidence="1 2">
    <name type="scientific">Necator americanus</name>
    <name type="common">Human hookworm</name>
    <dbReference type="NCBI Taxonomy" id="51031"/>
    <lineage>
        <taxon>Eukaryota</taxon>
        <taxon>Metazoa</taxon>
        <taxon>Ecdysozoa</taxon>
        <taxon>Nematoda</taxon>
        <taxon>Chromadorea</taxon>
        <taxon>Rhabditida</taxon>
        <taxon>Rhabditina</taxon>
        <taxon>Rhabditomorpha</taxon>
        <taxon>Strongyloidea</taxon>
        <taxon>Ancylostomatidae</taxon>
        <taxon>Bunostominae</taxon>
        <taxon>Necator</taxon>
    </lineage>
</organism>
<sequence length="92" mass="10564">KLSDSVQKQLTSLVETVFNYDEKNSSRTVRQLVDCARQRNLVKFPLAKNVFLFTVLNIFQNWLVICDRISSWRAAARCGSCDSDSFAQRTKS</sequence>
<name>W2SQ03_NECAM</name>
<reference evidence="2" key="1">
    <citation type="journal article" date="2014" name="Nat. Genet.">
        <title>Genome of the human hookworm Necator americanus.</title>
        <authorList>
            <person name="Tang Y.T."/>
            <person name="Gao X."/>
            <person name="Rosa B.A."/>
            <person name="Abubucker S."/>
            <person name="Hallsworth-Pepin K."/>
            <person name="Martin J."/>
            <person name="Tyagi R."/>
            <person name="Heizer E."/>
            <person name="Zhang X."/>
            <person name="Bhonagiri-Palsikar V."/>
            <person name="Minx P."/>
            <person name="Warren W.C."/>
            <person name="Wang Q."/>
            <person name="Zhan B."/>
            <person name="Hotez P.J."/>
            <person name="Sternberg P.W."/>
            <person name="Dougall A."/>
            <person name="Gaze S.T."/>
            <person name="Mulvenna J."/>
            <person name="Sotillo J."/>
            <person name="Ranganathan S."/>
            <person name="Rabelo E.M."/>
            <person name="Wilson R.K."/>
            <person name="Felgner P.L."/>
            <person name="Bethony J."/>
            <person name="Hawdon J.M."/>
            <person name="Gasser R.B."/>
            <person name="Loukas A."/>
            <person name="Mitreva M."/>
        </authorList>
    </citation>
    <scope>NUCLEOTIDE SEQUENCE [LARGE SCALE GENOMIC DNA]</scope>
</reference>
<dbReference type="OrthoDB" id="301415at2759"/>
<feature type="non-terminal residue" evidence="1">
    <location>
        <position position="1"/>
    </location>
</feature>
<gene>
    <name evidence="1" type="ORF">NECAME_04645</name>
</gene>
<protein>
    <submittedName>
        <fullName evidence="1">Uncharacterized protein</fullName>
    </submittedName>
</protein>
<accession>W2SQ03</accession>
<dbReference type="Proteomes" id="UP000053676">
    <property type="component" value="Unassembled WGS sequence"/>
</dbReference>
<evidence type="ECO:0000313" key="2">
    <source>
        <dbReference type="Proteomes" id="UP000053676"/>
    </source>
</evidence>